<organism evidence="2 3">
    <name type="scientific">Gryllotalpicola protaetiae</name>
    <dbReference type="NCBI Taxonomy" id="2419771"/>
    <lineage>
        <taxon>Bacteria</taxon>
        <taxon>Bacillati</taxon>
        <taxon>Actinomycetota</taxon>
        <taxon>Actinomycetes</taxon>
        <taxon>Micrococcales</taxon>
        <taxon>Microbacteriaceae</taxon>
        <taxon>Gryllotalpicola</taxon>
    </lineage>
</organism>
<keyword evidence="1" id="KW-0472">Membrane</keyword>
<dbReference type="EMBL" id="CP032624">
    <property type="protein sequence ID" value="AYG02406.1"/>
    <property type="molecule type" value="Genomic_DNA"/>
</dbReference>
<dbReference type="Proteomes" id="UP000275069">
    <property type="component" value="Chromosome"/>
</dbReference>
<protein>
    <submittedName>
        <fullName evidence="2">Uncharacterized protein</fullName>
    </submittedName>
</protein>
<gene>
    <name evidence="2" type="ORF">D7I44_01875</name>
</gene>
<keyword evidence="1" id="KW-1133">Transmembrane helix</keyword>
<feature type="transmembrane region" description="Helical" evidence="1">
    <location>
        <begin position="30"/>
        <end position="49"/>
    </location>
</feature>
<sequence>MRRLLAWAFPAALVSSYLSSIIGSAAGGWSWWLLLHAAAAVTWGWSVHLNARSAYLRGKADCLIEGVFFIERRP</sequence>
<dbReference type="RefSeq" id="WP_120787940.1">
    <property type="nucleotide sequence ID" value="NZ_CP032624.1"/>
</dbReference>
<reference evidence="2 3" key="1">
    <citation type="submission" date="2018-09" db="EMBL/GenBank/DDBJ databases">
        <title>Genome sequencing of strain 2DFW10M-5.</title>
        <authorList>
            <person name="Heo J."/>
            <person name="Kim S.-J."/>
            <person name="Kwon S.-W."/>
        </authorList>
    </citation>
    <scope>NUCLEOTIDE SEQUENCE [LARGE SCALE GENOMIC DNA]</scope>
    <source>
        <strain evidence="2 3">2DFW10M-5</strain>
    </source>
</reference>
<name>A0A387BN27_9MICO</name>
<evidence type="ECO:0000313" key="2">
    <source>
        <dbReference type="EMBL" id="AYG02406.1"/>
    </source>
</evidence>
<proteinExistence type="predicted"/>
<dbReference type="KEGG" id="gry:D7I44_01875"/>
<evidence type="ECO:0000313" key="3">
    <source>
        <dbReference type="Proteomes" id="UP000275069"/>
    </source>
</evidence>
<keyword evidence="3" id="KW-1185">Reference proteome</keyword>
<evidence type="ECO:0000256" key="1">
    <source>
        <dbReference type="SAM" id="Phobius"/>
    </source>
</evidence>
<keyword evidence="1" id="KW-0812">Transmembrane</keyword>
<accession>A0A387BN27</accession>
<dbReference type="AlphaFoldDB" id="A0A387BN27"/>